<sequence>MAIFPYSIEPNHGSRVVNLSLTIMEIAMLFYSKIETGIAAAFLVLIPLMLYVV</sequence>
<dbReference type="Proteomes" id="UP000216188">
    <property type="component" value="Unassembled WGS sequence"/>
</dbReference>
<keyword evidence="1" id="KW-0472">Membrane</keyword>
<keyword evidence="1" id="KW-1133">Transmembrane helix</keyword>
<name>A0A256G2N2_9HYPH</name>
<evidence type="ECO:0000313" key="2">
    <source>
        <dbReference type="EMBL" id="OYR21332.1"/>
    </source>
</evidence>
<dbReference type="AlphaFoldDB" id="A0A256G2N2"/>
<reference evidence="2 3" key="1">
    <citation type="submission" date="2017-07" db="EMBL/GenBank/DDBJ databases">
        <title>Phylogenetic study on the rhizospheric bacterium Ochrobactrum sp. A44.</title>
        <authorList>
            <person name="Krzyzanowska D.M."/>
            <person name="Ossowicki A."/>
            <person name="Rajewska M."/>
            <person name="Maciag T."/>
            <person name="Kaczynski Z."/>
            <person name="Czerwicka M."/>
            <person name="Jafra S."/>
        </authorList>
    </citation>
    <scope>NUCLEOTIDE SEQUENCE [LARGE SCALE GENOMIC DNA]</scope>
    <source>
        <strain evidence="2 3">CCUG 30717</strain>
    </source>
</reference>
<comment type="caution">
    <text evidence="2">The sequence shown here is derived from an EMBL/GenBank/DDBJ whole genome shotgun (WGS) entry which is preliminary data.</text>
</comment>
<evidence type="ECO:0000313" key="3">
    <source>
        <dbReference type="Proteomes" id="UP000216188"/>
    </source>
</evidence>
<protein>
    <submittedName>
        <fullName evidence="2">Uncharacterized protein</fullName>
    </submittedName>
</protein>
<feature type="transmembrane region" description="Helical" evidence="1">
    <location>
        <begin position="34"/>
        <end position="52"/>
    </location>
</feature>
<organism evidence="2 3">
    <name type="scientific">Brucella pseudogrignonensis</name>
    <dbReference type="NCBI Taxonomy" id="419475"/>
    <lineage>
        <taxon>Bacteria</taxon>
        <taxon>Pseudomonadati</taxon>
        <taxon>Pseudomonadota</taxon>
        <taxon>Alphaproteobacteria</taxon>
        <taxon>Hyphomicrobiales</taxon>
        <taxon>Brucellaceae</taxon>
        <taxon>Brucella/Ochrobactrum group</taxon>
        <taxon>Brucella</taxon>
    </lineage>
</organism>
<evidence type="ECO:0000256" key="1">
    <source>
        <dbReference type="SAM" id="Phobius"/>
    </source>
</evidence>
<keyword evidence="1" id="KW-0812">Transmembrane</keyword>
<accession>A0A256G2N2</accession>
<proteinExistence type="predicted"/>
<dbReference type="EMBL" id="NNRM01000048">
    <property type="protein sequence ID" value="OYR21332.1"/>
    <property type="molecule type" value="Genomic_DNA"/>
</dbReference>
<keyword evidence="3" id="KW-1185">Reference proteome</keyword>
<gene>
    <name evidence="2" type="ORF">CEV34_5116</name>
</gene>